<accession>A0AAU8JJU9</accession>
<protein>
    <submittedName>
        <fullName evidence="1">Uncharacterized protein</fullName>
    </submittedName>
</protein>
<proteinExistence type="predicted"/>
<reference evidence="1" key="1">
    <citation type="submission" date="2024-07" db="EMBL/GenBank/DDBJ databases">
        <authorList>
            <person name="Kim Y.J."/>
            <person name="Jeong J.Y."/>
        </authorList>
    </citation>
    <scope>NUCLEOTIDE SEQUENCE</scope>
    <source>
        <strain evidence="1">GIHE-MW2</strain>
    </source>
</reference>
<sequence>MGQETEFLNQVSVLLQRLSQKPGFWVWVGVKKPGLAALHPTDNCDIWKRNPVSGYCKP</sequence>
<name>A0AAU8JJU9_9CYAN</name>
<organism evidence="1">
    <name type="scientific">Planktothricoides raciborskii GIHE-MW2</name>
    <dbReference type="NCBI Taxonomy" id="2792601"/>
    <lineage>
        <taxon>Bacteria</taxon>
        <taxon>Bacillati</taxon>
        <taxon>Cyanobacteriota</taxon>
        <taxon>Cyanophyceae</taxon>
        <taxon>Oscillatoriophycideae</taxon>
        <taxon>Oscillatoriales</taxon>
        <taxon>Oscillatoriaceae</taxon>
        <taxon>Planktothricoides</taxon>
    </lineage>
</organism>
<evidence type="ECO:0000313" key="1">
    <source>
        <dbReference type="EMBL" id="XCM38988.1"/>
    </source>
</evidence>
<dbReference type="AlphaFoldDB" id="A0AAU8JJU9"/>
<dbReference type="RefSeq" id="WP_156331637.1">
    <property type="nucleotide sequence ID" value="NZ_CP159837.1"/>
</dbReference>
<dbReference type="EMBL" id="CP159837">
    <property type="protein sequence ID" value="XCM38988.1"/>
    <property type="molecule type" value="Genomic_DNA"/>
</dbReference>
<gene>
    <name evidence="1" type="ORF">ABWT76_001870</name>
</gene>